<feature type="compositionally biased region" description="Basic and acidic residues" evidence="10">
    <location>
        <begin position="927"/>
        <end position="936"/>
    </location>
</feature>
<evidence type="ECO:0000256" key="7">
    <source>
        <dbReference type="ARBA" id="ARBA00023242"/>
    </source>
</evidence>
<keyword evidence="4 8" id="KW-0378">Hydrolase</keyword>
<dbReference type="PANTHER" id="PTHR10887">
    <property type="entry name" value="DNA2/NAM7 HELICASE FAMILY"/>
    <property type="match status" value="1"/>
</dbReference>
<dbReference type="GO" id="GO:0004386">
    <property type="term" value="F:helicase activity"/>
    <property type="evidence" value="ECO:0007669"/>
    <property type="project" value="UniProtKB-UniRule"/>
</dbReference>
<dbReference type="InterPro" id="IPR041679">
    <property type="entry name" value="DNA2/NAM7-like_C"/>
</dbReference>
<keyword evidence="7" id="KW-0539">Nucleus</keyword>
<keyword evidence="6 8" id="KW-0067">ATP-binding</keyword>
<feature type="coiled-coil region" evidence="9">
    <location>
        <begin position="1492"/>
        <end position="1530"/>
    </location>
</feature>
<feature type="region of interest" description="Disordered" evidence="10">
    <location>
        <begin position="1030"/>
        <end position="1087"/>
    </location>
</feature>
<evidence type="ECO:0000256" key="3">
    <source>
        <dbReference type="ARBA" id="ARBA00022741"/>
    </source>
</evidence>
<feature type="compositionally biased region" description="Low complexity" evidence="10">
    <location>
        <begin position="965"/>
        <end position="975"/>
    </location>
</feature>
<feature type="region of interest" description="Disordered" evidence="10">
    <location>
        <begin position="1907"/>
        <end position="2014"/>
    </location>
</feature>
<evidence type="ECO:0000256" key="10">
    <source>
        <dbReference type="SAM" id="MobiDB-lite"/>
    </source>
</evidence>
<dbReference type="GO" id="GO:0001147">
    <property type="term" value="F:transcription termination site sequence-specific DNA binding"/>
    <property type="evidence" value="ECO:0007669"/>
    <property type="project" value="TreeGrafter"/>
</dbReference>
<dbReference type="PROSITE" id="PS51198">
    <property type="entry name" value="UVRD_HELICASE_ATP_BIND"/>
    <property type="match status" value="1"/>
</dbReference>
<dbReference type="InterPro" id="IPR014016">
    <property type="entry name" value="UvrD-like_ATP-bd"/>
</dbReference>
<comment type="caution">
    <text evidence="12">The sequence shown here is derived from an EMBL/GenBank/DDBJ whole genome shotgun (WGS) entry which is preliminary data.</text>
</comment>
<dbReference type="InterPro" id="IPR027417">
    <property type="entry name" value="P-loop_NTPase"/>
</dbReference>
<evidence type="ECO:0000256" key="2">
    <source>
        <dbReference type="ARBA" id="ARBA00007913"/>
    </source>
</evidence>
<organism evidence="12 13">
    <name type="scientific">Saxophila tyrrhenica</name>
    <dbReference type="NCBI Taxonomy" id="1690608"/>
    <lineage>
        <taxon>Eukaryota</taxon>
        <taxon>Fungi</taxon>
        <taxon>Dikarya</taxon>
        <taxon>Ascomycota</taxon>
        <taxon>Pezizomycotina</taxon>
        <taxon>Dothideomycetes</taxon>
        <taxon>Dothideomycetidae</taxon>
        <taxon>Mycosphaerellales</taxon>
        <taxon>Extremaceae</taxon>
        <taxon>Saxophila</taxon>
    </lineage>
</organism>
<dbReference type="InterPro" id="IPR024481">
    <property type="entry name" value="Helicase_Sen1_N"/>
</dbReference>
<dbReference type="SUPFAM" id="SSF52540">
    <property type="entry name" value="P-loop containing nucleoside triphosphate hydrolases"/>
    <property type="match status" value="1"/>
</dbReference>
<dbReference type="GO" id="GO:0005524">
    <property type="term" value="F:ATP binding"/>
    <property type="evidence" value="ECO:0007669"/>
    <property type="project" value="UniProtKB-UniRule"/>
</dbReference>
<name>A0AAV9PR85_9PEZI</name>
<feature type="region of interest" description="Disordered" evidence="10">
    <location>
        <begin position="869"/>
        <end position="992"/>
    </location>
</feature>
<feature type="compositionally biased region" description="Basic and acidic residues" evidence="10">
    <location>
        <begin position="948"/>
        <end position="958"/>
    </location>
</feature>
<dbReference type="PANTHER" id="PTHR10887:SF495">
    <property type="entry name" value="HELICASE SENATAXIN ISOFORM X1-RELATED"/>
    <property type="match status" value="1"/>
</dbReference>
<feature type="binding site" evidence="8">
    <location>
        <begin position="1333"/>
        <end position="1340"/>
    </location>
    <ligand>
        <name>ATP</name>
        <dbReference type="ChEBI" id="CHEBI:30616"/>
    </ligand>
</feature>
<feature type="region of interest" description="Disordered" evidence="10">
    <location>
        <begin position="1845"/>
        <end position="1895"/>
    </location>
</feature>
<dbReference type="Pfam" id="PF13087">
    <property type="entry name" value="AAA_12"/>
    <property type="match status" value="1"/>
</dbReference>
<keyword evidence="9" id="KW-0175">Coiled coil</keyword>
<evidence type="ECO:0000256" key="9">
    <source>
        <dbReference type="SAM" id="Coils"/>
    </source>
</evidence>
<dbReference type="FunFam" id="3.40.50.300:FF:000326">
    <property type="entry name" value="P-loop containing nucleoside triphosphate hydrolase"/>
    <property type="match status" value="1"/>
</dbReference>
<evidence type="ECO:0000256" key="6">
    <source>
        <dbReference type="ARBA" id="ARBA00022840"/>
    </source>
</evidence>
<dbReference type="Gene3D" id="3.40.50.300">
    <property type="entry name" value="P-loop containing nucleotide triphosphate hydrolases"/>
    <property type="match status" value="2"/>
</dbReference>
<evidence type="ECO:0000256" key="5">
    <source>
        <dbReference type="ARBA" id="ARBA00022806"/>
    </source>
</evidence>
<dbReference type="GeneID" id="89921820"/>
<dbReference type="GO" id="GO:0016787">
    <property type="term" value="F:hydrolase activity"/>
    <property type="evidence" value="ECO:0007669"/>
    <property type="project" value="UniProtKB-UniRule"/>
</dbReference>
<feature type="domain" description="UvrD-like helicase ATP-binding" evidence="11">
    <location>
        <begin position="1312"/>
        <end position="1633"/>
    </location>
</feature>
<dbReference type="CDD" id="cd18042">
    <property type="entry name" value="DEXXQc_SETX"/>
    <property type="match status" value="1"/>
</dbReference>
<reference evidence="12 13" key="1">
    <citation type="submission" date="2023-08" db="EMBL/GenBank/DDBJ databases">
        <title>Black Yeasts Isolated from many extreme environments.</title>
        <authorList>
            <person name="Coleine C."/>
            <person name="Stajich J.E."/>
            <person name="Selbmann L."/>
        </authorList>
    </citation>
    <scope>NUCLEOTIDE SEQUENCE [LARGE SCALE GENOMIC DNA]</scope>
    <source>
        <strain evidence="12 13">CCFEE 5935</strain>
    </source>
</reference>
<evidence type="ECO:0000313" key="12">
    <source>
        <dbReference type="EMBL" id="KAK5175332.1"/>
    </source>
</evidence>
<dbReference type="Pfam" id="PF23576">
    <property type="entry name" value="SEN1_barrel"/>
    <property type="match status" value="1"/>
</dbReference>
<feature type="compositionally biased region" description="Polar residues" evidence="10">
    <location>
        <begin position="890"/>
        <end position="908"/>
    </location>
</feature>
<evidence type="ECO:0000313" key="13">
    <source>
        <dbReference type="Proteomes" id="UP001337655"/>
    </source>
</evidence>
<sequence>MGEHVVQKLSELQQLDANLHWFCPRSTADDFGLYLDEDILNEANHESEKDRRTRLQRVQAVESRRDAALEACKIFAFDGSDAKPYQDSFRKILEAQLGRCEICVREYHRARFVLIQRLEAEYDTEEVQQFIDTFDRLNIRRISEGLDKATAILEGLPTQQRNIKAIGDAGMYALFEALNCIPFLRDDQALQQHFDRPFRLVQTNKKLKLPNYAPGMIAFLFSNHQERSAWAARNTEHLKRQMTAQEFEYSVKPFLETAIARVHILALEREFLPVFWRATKLVVFKLNKDLVTNKLRTLDSNIYTVALEHFQIDDSHFSDLLNSYQKLIELSPKDFWEALGTINAQAVADTIFRSPTLQRLLKTRDEREPLHLDQKLQWTVVLVRSISAGNLVPPVRSMLEQLLRRLQDDQYSKYAQSVAWSTGLTCLLTALDMVSRQVKAGPLTSNMIQVVAQDHLDPILLELSGAQNKKTEMQISKDEQLCLDIVEQILTMDTAALHQDRITILKTAKIEHELHISGLDMWKRSMRLVRRGYPAIAASILSGIGGLLPLEAFPPRQVEKAVKPARGWNDALKRSLEYVGSDLLDRLDSFEYEDVLEVIQDPKGLEGIVRLLLNGDQEIHQGAVSVLKILSEADDRRGCLMHVLSVFYATAMPAFNRALDELAKALCFQPSRMTLKVCTDVFSCLCDSSDGILRSVDRPRKQGKVLEMFWMRVWQLLGMIFQQTENWSNLGYDKQGMQDFCREVMDFADYTFEQYSVIAGSLMDEYGNDSYGVNKILLEHARAKFSSISKWLRLRDDYLITKAVSLTAKMLARLGEVEVRIDEQAAQFIEGIVISTQQQNRVKTKLSMQQKAELRRALERHLGRSLSDTIDLEAEDRPKKQRNLEDWASSGRSSGASTPIGGVSQSARPGTIDVDAWSDAARRRKGREGSEGDGVKKLMGSMNASERLAQKKLQERQKKPVLNPATAKAAQSQQKDQQEFLAKRKRAQAEAEQARKAAAERAKGVGVGSGVLGLGDMGKDHTMKGKNVMVSSDEESEDDDEEDFDDGLFGPSVKKKVERPNVDPNGAVGLKPEVKTGPTKIQRTARSARDMRARLAPDLTSLHRVILGWDFFHDGDYPPGMNENQFRQVANSFNDPTTYQQTFQPLLTLEAWQGLVRAREETSSKPYEVRVANRTNVDAFIEISSIVGHAENRELQLQEADIILLSKAKSPGQDATAPHCLARIYRVKRQKAHCEIVYQLLPGSSLAPSLAGQTVVWGLKVQSITPLEREYGALQALQYYDLCNQIIRAKPSKRMNYSEKQITAYQDIWNVNKAQSGAINAALENEGFSLIQGPPGSGKTKTIVAIVGGLLTQVLSSSSSGTKISMPGGHGNGSLDAPPRKLLVCAPSNAAVDELVMRLKDGVKTKNGREHQLNVVRIGRSDAINSQVLDVTMDQLVSKRLGTSDVDQKQRESNAAVFKEHEKVSSHLRDLYQKRDSGTVKGPEQADLENEISSTRKRKNELGVKIDNAKDQERNAGREAELNRKKAQQAVLDEAHVICATLSGSGHDMFQSLNIEFETVIIDEAAQCVEMSSLIPLKYGCVKCIMVGDPKQLPPTVFSKEAAKFQYEQSLFVRMQNNFSNEVHLLDTQYRMHPDISVFPSQTFYDGLLKDGRGMLELRQRPWHASTMLAPYRFFDVSGQHQAAPRGHSLVNTAEIEIAMALYNRLRTDFTGYDFDGRIGIITPYKSQLKMLKERFSQRYGSDILEMIEFNTTDAFQGRESEIIIFSCVRASPAGGIGFLQDIRRMNVGLTRAKSSLWVLGNSDSLIRGQFWKKLVEDARARDCYTSGNLKAMLGRPSSVFPAQRGAAVRSMPDAGAHVPQMQDAPTTSSTAVKPRQGSMNGNSGSKADRGDRMEGVSYKFADRIKKMKDSPDAGGDGSTPLPPLGKIPDASVEPQDVEMSNADSPESRGATPGSNVSGAETSLPAGERQSSNPADGNAKPRAGAAARSVAPQVKKRPAASPFMPPRKHPKPRP</sequence>
<evidence type="ECO:0000256" key="1">
    <source>
        <dbReference type="ARBA" id="ARBA00004123"/>
    </source>
</evidence>
<comment type="subcellular location">
    <subcellularLocation>
        <location evidence="1">Nucleus</location>
    </subcellularLocation>
</comment>
<dbReference type="GO" id="GO:0006369">
    <property type="term" value="P:termination of RNA polymerase II transcription"/>
    <property type="evidence" value="ECO:0007669"/>
    <property type="project" value="TreeGrafter"/>
</dbReference>
<comment type="similarity">
    <text evidence="2">Belongs to the DNA2/NAM7 helicase family.</text>
</comment>
<dbReference type="RefSeq" id="XP_064663970.1">
    <property type="nucleotide sequence ID" value="XM_064797736.1"/>
</dbReference>
<feature type="compositionally biased region" description="Basic and acidic residues" evidence="10">
    <location>
        <begin position="976"/>
        <end position="992"/>
    </location>
</feature>
<keyword evidence="5 8" id="KW-0347">Helicase</keyword>
<dbReference type="Pfam" id="PF12726">
    <property type="entry name" value="SEN1_N"/>
    <property type="match status" value="1"/>
</dbReference>
<protein>
    <submittedName>
        <fullName evidence="12">DEAD-box type RNA helicase</fullName>
    </submittedName>
</protein>
<dbReference type="GO" id="GO:0005694">
    <property type="term" value="C:chromosome"/>
    <property type="evidence" value="ECO:0007669"/>
    <property type="project" value="UniProtKB-ARBA"/>
</dbReference>
<evidence type="ECO:0000256" key="8">
    <source>
        <dbReference type="PROSITE-ProRule" id="PRU00560"/>
    </source>
</evidence>
<keyword evidence="3 8" id="KW-0547">Nucleotide-binding</keyword>
<dbReference type="InterPro" id="IPR056474">
    <property type="entry name" value="SEN1_barrel"/>
</dbReference>
<evidence type="ECO:0000256" key="4">
    <source>
        <dbReference type="ARBA" id="ARBA00022801"/>
    </source>
</evidence>
<dbReference type="EMBL" id="JAVRRT010000001">
    <property type="protein sequence ID" value="KAK5175332.1"/>
    <property type="molecule type" value="Genomic_DNA"/>
</dbReference>
<dbReference type="Proteomes" id="UP001337655">
    <property type="component" value="Unassembled WGS sequence"/>
</dbReference>
<dbReference type="GO" id="GO:0016604">
    <property type="term" value="C:nuclear body"/>
    <property type="evidence" value="ECO:0007669"/>
    <property type="project" value="TreeGrafter"/>
</dbReference>
<accession>A0AAV9PR85</accession>
<feature type="compositionally biased region" description="Polar residues" evidence="10">
    <location>
        <begin position="1864"/>
        <end position="1886"/>
    </location>
</feature>
<dbReference type="InterPro" id="IPR045055">
    <property type="entry name" value="DNA2/NAM7-like"/>
</dbReference>
<dbReference type="Pfam" id="PF13086">
    <property type="entry name" value="AAA_11"/>
    <property type="match status" value="1"/>
</dbReference>
<feature type="compositionally biased region" description="Basic and acidic residues" evidence="10">
    <location>
        <begin position="875"/>
        <end position="885"/>
    </location>
</feature>
<dbReference type="InterPro" id="IPR047187">
    <property type="entry name" value="SF1_C_Upf1"/>
</dbReference>
<dbReference type="CDD" id="cd18808">
    <property type="entry name" value="SF1_C_Upf1"/>
    <property type="match status" value="1"/>
</dbReference>
<dbReference type="InterPro" id="IPR041677">
    <property type="entry name" value="DNA2/NAM7_AAA_11"/>
</dbReference>
<proteinExistence type="inferred from homology"/>
<gene>
    <name evidence="12" type="primary">SEN1</name>
    <name evidence="12" type="ORF">LTR77_000470</name>
</gene>
<feature type="compositionally biased region" description="Acidic residues" evidence="10">
    <location>
        <begin position="1032"/>
        <end position="1046"/>
    </location>
</feature>
<evidence type="ECO:0000259" key="11">
    <source>
        <dbReference type="PROSITE" id="PS51198"/>
    </source>
</evidence>
<dbReference type="FunFam" id="3.40.50.300:FF:001152">
    <property type="entry name" value="tRNA-splicing endonuclease, putative"/>
    <property type="match status" value="1"/>
</dbReference>
<keyword evidence="13" id="KW-1185">Reference proteome</keyword>